<protein>
    <submittedName>
        <fullName evidence="1">Uncharacterized protein</fullName>
    </submittedName>
</protein>
<accession>A0A645F2M1</accession>
<name>A0A645F2M1_9ZZZZ</name>
<gene>
    <name evidence="1" type="ORF">SDC9_155749</name>
</gene>
<evidence type="ECO:0000313" key="1">
    <source>
        <dbReference type="EMBL" id="MPN08467.1"/>
    </source>
</evidence>
<sequence>MRRPLRPDGDHRLGDRLFRLGGNEGRGHRVKRRILPAFQALAQYTLIFFGNAYRVGGARREIVQIREYPARAEFRAGDRRTGPGRIMTDKKFFVVNEKRHVFQNMLQRVGPFKDGRLGSVSFVGLGDEQRALRQKLRRTICYHALLHSVDALQALFSDHRDPSSVFIKL</sequence>
<organism evidence="1">
    <name type="scientific">bioreactor metagenome</name>
    <dbReference type="NCBI Taxonomy" id="1076179"/>
    <lineage>
        <taxon>unclassified sequences</taxon>
        <taxon>metagenomes</taxon>
        <taxon>ecological metagenomes</taxon>
    </lineage>
</organism>
<dbReference type="AlphaFoldDB" id="A0A645F2M1"/>
<dbReference type="EMBL" id="VSSQ01054522">
    <property type="protein sequence ID" value="MPN08467.1"/>
    <property type="molecule type" value="Genomic_DNA"/>
</dbReference>
<proteinExistence type="predicted"/>
<comment type="caution">
    <text evidence="1">The sequence shown here is derived from an EMBL/GenBank/DDBJ whole genome shotgun (WGS) entry which is preliminary data.</text>
</comment>
<reference evidence="1" key="1">
    <citation type="submission" date="2019-08" db="EMBL/GenBank/DDBJ databases">
        <authorList>
            <person name="Kucharzyk K."/>
            <person name="Murdoch R.W."/>
            <person name="Higgins S."/>
            <person name="Loffler F."/>
        </authorList>
    </citation>
    <scope>NUCLEOTIDE SEQUENCE</scope>
</reference>